<proteinExistence type="predicted"/>
<organism evidence="2 3">
    <name type="scientific">Lishizhenia tianjinensis</name>
    <dbReference type="NCBI Taxonomy" id="477690"/>
    <lineage>
        <taxon>Bacteria</taxon>
        <taxon>Pseudomonadati</taxon>
        <taxon>Bacteroidota</taxon>
        <taxon>Flavobacteriia</taxon>
        <taxon>Flavobacteriales</taxon>
        <taxon>Crocinitomicaceae</taxon>
        <taxon>Lishizhenia</taxon>
    </lineage>
</organism>
<evidence type="ECO:0000313" key="3">
    <source>
        <dbReference type="Proteomes" id="UP000236454"/>
    </source>
</evidence>
<feature type="transmembrane region" description="Helical" evidence="1">
    <location>
        <begin position="53"/>
        <end position="78"/>
    </location>
</feature>
<keyword evidence="1" id="KW-0472">Membrane</keyword>
<dbReference type="STRING" id="477690.SAMN05216474_1183"/>
<reference evidence="2 3" key="1">
    <citation type="submission" date="2016-10" db="EMBL/GenBank/DDBJ databases">
        <authorList>
            <person name="de Groot N.N."/>
        </authorList>
    </citation>
    <scope>NUCLEOTIDE SEQUENCE [LARGE SCALE GENOMIC DNA]</scope>
    <source>
        <strain evidence="2 3">CGMCC 1.7005</strain>
    </source>
</reference>
<dbReference type="EMBL" id="FPAS01000001">
    <property type="protein sequence ID" value="SFT54021.1"/>
    <property type="molecule type" value="Genomic_DNA"/>
</dbReference>
<dbReference type="AlphaFoldDB" id="A0A1I6YUX2"/>
<keyword evidence="3" id="KW-1185">Reference proteome</keyword>
<feature type="transmembrane region" description="Helical" evidence="1">
    <location>
        <begin position="12"/>
        <end position="33"/>
    </location>
</feature>
<accession>A0A1I6YUX2</accession>
<evidence type="ECO:0000256" key="1">
    <source>
        <dbReference type="SAM" id="Phobius"/>
    </source>
</evidence>
<evidence type="ECO:0008006" key="4">
    <source>
        <dbReference type="Google" id="ProtNLM"/>
    </source>
</evidence>
<dbReference type="Proteomes" id="UP000236454">
    <property type="component" value="Unassembled WGS sequence"/>
</dbReference>
<keyword evidence="1" id="KW-0812">Transmembrane</keyword>
<protein>
    <recommendedName>
        <fullName evidence="4">Phage abortive infection protein</fullName>
    </recommendedName>
</protein>
<gene>
    <name evidence="2" type="ORF">SAMN05216474_1183</name>
</gene>
<name>A0A1I6YUX2_9FLAO</name>
<keyword evidence="1" id="KW-1133">Transmembrane helix</keyword>
<evidence type="ECO:0000313" key="2">
    <source>
        <dbReference type="EMBL" id="SFT54021.1"/>
    </source>
</evidence>
<dbReference type="RefSeq" id="WP_090247386.1">
    <property type="nucleotide sequence ID" value="NZ_FPAS01000001.1"/>
</dbReference>
<sequence length="264" mass="30990">MIKDPFIKGIIITILVVCLILVLAPFFIFLGASSSPEGMNGERIQYWGELGSYFSGTSGIVASILVGTANLFLIYWVYSKQKTDRIKSNEYDLTIKISELLYTPDEKRETLSVLKRVYNDLDVIQRWIELGFVENGTQLVQGIIFIRSTIHNVFPPDVMSRIEKNSHEFSTVRNSELIATRLLAEEFKKNNVNNVDFYKLHDNKVIRNYYYYRFFFRSIDVVKDLLKINLREERISQSVFEGVIRKHEDVFMKHEYDFYIKNLY</sequence>